<dbReference type="NCBIfam" id="TIGR01027">
    <property type="entry name" value="proB"/>
    <property type="match status" value="1"/>
</dbReference>
<evidence type="ECO:0000256" key="6">
    <source>
        <dbReference type="ARBA" id="ARBA00022840"/>
    </source>
</evidence>
<sequence length="338" mass="36999">MQEGRESAYGGASERASSASIHFSLTPGVYRCVAFRSSLWTIPASMDSHRHFVKSCRRIIIKVGTNVVTRAEDGKFALGRIGALCEQVKELVESGIEVIIVTSGAVGMGYCLLRQYRTLNTSFADLAKSEAQPDGKACAAVGQSGLIMLYDTLFSLLDVASSQLLVTSRDFCNKDFRKQLVDTVNSLVDMQVVPIFNENDAISTRENIKDNDLVFWDNDSLAALLAAEVKADLLIFLMDVDGLYTKPPSEPDAKLIHTFIKEKHLDKVQYGEKLEPGSRGGMAEKVRIAQRVADAGVPVIITSGFLLDGMKKILDGEEIGTLFHRDASLWQKAKSNGD</sequence>
<name>A0A8T2RUR7_CERRI</name>
<dbReference type="PIRSF" id="PIRSF000729">
    <property type="entry name" value="GK"/>
    <property type="match status" value="1"/>
</dbReference>
<dbReference type="FunFam" id="3.40.1160.10:FF:000013">
    <property type="entry name" value="Delta-1-pyrroline-5-carboxylate synthase"/>
    <property type="match status" value="1"/>
</dbReference>
<dbReference type="GO" id="GO:0004349">
    <property type="term" value="F:glutamate 5-kinase activity"/>
    <property type="evidence" value="ECO:0007669"/>
    <property type="project" value="InterPro"/>
</dbReference>
<dbReference type="EMBL" id="CM035430">
    <property type="protein sequence ID" value="KAH7299173.1"/>
    <property type="molecule type" value="Genomic_DNA"/>
</dbReference>
<dbReference type="Proteomes" id="UP000825935">
    <property type="component" value="Chromosome 25"/>
</dbReference>
<keyword evidence="6" id="KW-0067">ATP-binding</keyword>
<dbReference type="AlphaFoldDB" id="A0A8T2RUR7"/>
<dbReference type="PRINTS" id="PR00474">
    <property type="entry name" value="GLU5KINASE"/>
</dbReference>
<dbReference type="InterPro" id="IPR005715">
    <property type="entry name" value="Glu_5kinase/COase_Synthase"/>
</dbReference>
<dbReference type="InterPro" id="IPR036393">
    <property type="entry name" value="AceGlu_kinase-like_sf"/>
</dbReference>
<reference evidence="8" key="1">
    <citation type="submission" date="2021-08" db="EMBL/GenBank/DDBJ databases">
        <title>WGS assembly of Ceratopteris richardii.</title>
        <authorList>
            <person name="Marchant D.B."/>
            <person name="Chen G."/>
            <person name="Jenkins J."/>
            <person name="Shu S."/>
            <person name="Leebens-Mack J."/>
            <person name="Grimwood J."/>
            <person name="Schmutz J."/>
            <person name="Soltis P."/>
            <person name="Soltis D."/>
            <person name="Chen Z.-H."/>
        </authorList>
    </citation>
    <scope>NUCLEOTIDE SEQUENCE</scope>
    <source>
        <strain evidence="8">Whitten #5841</strain>
        <tissue evidence="8">Leaf</tissue>
    </source>
</reference>
<dbReference type="InterPro" id="IPR001057">
    <property type="entry name" value="Glu/AcGlu_kinase"/>
</dbReference>
<keyword evidence="9" id="KW-1185">Reference proteome</keyword>
<dbReference type="InterPro" id="IPR011529">
    <property type="entry name" value="Glu_5kinase"/>
</dbReference>
<protein>
    <recommendedName>
        <fullName evidence="7">Aspartate/glutamate/uridylate kinase domain-containing protein</fullName>
    </recommendedName>
</protein>
<evidence type="ECO:0000256" key="5">
    <source>
        <dbReference type="ARBA" id="ARBA00022777"/>
    </source>
</evidence>
<dbReference type="GO" id="GO:0005737">
    <property type="term" value="C:cytoplasm"/>
    <property type="evidence" value="ECO:0007669"/>
    <property type="project" value="InterPro"/>
</dbReference>
<dbReference type="Pfam" id="PF00696">
    <property type="entry name" value="AA_kinase"/>
    <property type="match status" value="1"/>
</dbReference>
<dbReference type="PANTHER" id="PTHR11063">
    <property type="entry name" value="GLUTAMATE SEMIALDEHYDE DEHYDROGENASE"/>
    <property type="match status" value="1"/>
</dbReference>
<keyword evidence="4" id="KW-0547">Nucleotide-binding</keyword>
<dbReference type="InterPro" id="IPR001048">
    <property type="entry name" value="Asp/Glu/Uridylate_kinase"/>
</dbReference>
<dbReference type="Gene3D" id="3.40.1160.10">
    <property type="entry name" value="Acetylglutamate kinase-like"/>
    <property type="match status" value="1"/>
</dbReference>
<gene>
    <name evidence="8" type="ORF">KP509_25G076100</name>
</gene>
<feature type="domain" description="Aspartate/glutamate/uridylate kinase" evidence="7">
    <location>
        <begin position="58"/>
        <end position="303"/>
    </location>
</feature>
<dbReference type="OMA" id="SVTELMF"/>
<dbReference type="HAMAP" id="MF_00456">
    <property type="entry name" value="ProB"/>
    <property type="match status" value="1"/>
</dbReference>
<proteinExistence type="inferred from homology"/>
<dbReference type="PANTHER" id="PTHR11063:SF8">
    <property type="entry name" value="DELTA-1-PYRROLINE-5-CARBOXYLATE SYNTHASE"/>
    <property type="match status" value="1"/>
</dbReference>
<evidence type="ECO:0000256" key="4">
    <source>
        <dbReference type="ARBA" id="ARBA00022741"/>
    </source>
</evidence>
<dbReference type="OrthoDB" id="409889at2759"/>
<accession>A0A8T2RUR7</accession>
<evidence type="ECO:0000313" key="8">
    <source>
        <dbReference type="EMBL" id="KAH7299173.1"/>
    </source>
</evidence>
<evidence type="ECO:0000256" key="1">
    <source>
        <dbReference type="ARBA" id="ARBA00022605"/>
    </source>
</evidence>
<evidence type="ECO:0000256" key="2">
    <source>
        <dbReference type="ARBA" id="ARBA00022650"/>
    </source>
</evidence>
<keyword evidence="2" id="KW-0641">Proline biosynthesis</keyword>
<dbReference type="GO" id="GO:0005524">
    <property type="term" value="F:ATP binding"/>
    <property type="evidence" value="ECO:0007669"/>
    <property type="project" value="UniProtKB-KW"/>
</dbReference>
<keyword evidence="5" id="KW-0418">Kinase</keyword>
<evidence type="ECO:0000256" key="3">
    <source>
        <dbReference type="ARBA" id="ARBA00022679"/>
    </source>
</evidence>
<evidence type="ECO:0000259" key="7">
    <source>
        <dbReference type="Pfam" id="PF00696"/>
    </source>
</evidence>
<keyword evidence="1" id="KW-0028">Amino-acid biosynthesis</keyword>
<comment type="caution">
    <text evidence="8">The sequence shown here is derived from an EMBL/GenBank/DDBJ whole genome shotgun (WGS) entry which is preliminary data.</text>
</comment>
<dbReference type="GO" id="GO:0009084">
    <property type="term" value="P:glutamine family amino acid biosynthetic process"/>
    <property type="evidence" value="ECO:0007669"/>
    <property type="project" value="UniProtKB-ARBA"/>
</dbReference>
<keyword evidence="3" id="KW-0808">Transferase</keyword>
<evidence type="ECO:0000313" key="9">
    <source>
        <dbReference type="Proteomes" id="UP000825935"/>
    </source>
</evidence>
<dbReference type="GO" id="GO:0004350">
    <property type="term" value="F:glutamate-5-semialdehyde dehydrogenase activity"/>
    <property type="evidence" value="ECO:0007669"/>
    <property type="project" value="TreeGrafter"/>
</dbReference>
<organism evidence="8 9">
    <name type="scientific">Ceratopteris richardii</name>
    <name type="common">Triangle waterfern</name>
    <dbReference type="NCBI Taxonomy" id="49495"/>
    <lineage>
        <taxon>Eukaryota</taxon>
        <taxon>Viridiplantae</taxon>
        <taxon>Streptophyta</taxon>
        <taxon>Embryophyta</taxon>
        <taxon>Tracheophyta</taxon>
        <taxon>Polypodiopsida</taxon>
        <taxon>Polypodiidae</taxon>
        <taxon>Polypodiales</taxon>
        <taxon>Pteridineae</taxon>
        <taxon>Pteridaceae</taxon>
        <taxon>Parkerioideae</taxon>
        <taxon>Ceratopteris</taxon>
    </lineage>
</organism>
<dbReference type="SUPFAM" id="SSF53633">
    <property type="entry name" value="Carbamate kinase-like"/>
    <property type="match status" value="1"/>
</dbReference>